<sequence length="225" mass="24058">MTRGGLPVYRAGAAILLDKSGTNLLTPKGSSLSASYKASQLGVAYRLSGFDKENDMITFLVLLLVEVSLACIGGGPPGGGACCAPTIWSCSAPCQPRPAPVLPPIPPPPPPPPIPPPRQPQPVPLPPFPYQPRYVYAKVLPPQPSPYGSLPLQFVPQPPPSPKFGGKKCINMIWPKSLSANVFLPNDFKRGKLDVGRVSFDLVINNDESESPGSSDRMHLIRSYK</sequence>
<dbReference type="EMBL" id="UYYA01003924">
    <property type="protein sequence ID" value="VDM57745.1"/>
    <property type="molecule type" value="Genomic_DNA"/>
</dbReference>
<evidence type="ECO:0000313" key="3">
    <source>
        <dbReference type="WBParaSite" id="ACOC_0000615901-mRNA-1"/>
    </source>
</evidence>
<dbReference type="AlphaFoldDB" id="A0A158PH97"/>
<evidence type="ECO:0000313" key="1">
    <source>
        <dbReference type="EMBL" id="VDM57745.1"/>
    </source>
</evidence>
<proteinExistence type="predicted"/>
<reference evidence="3" key="1">
    <citation type="submission" date="2016-04" db="UniProtKB">
        <authorList>
            <consortium name="WormBaseParasite"/>
        </authorList>
    </citation>
    <scope>IDENTIFICATION</scope>
</reference>
<dbReference type="Proteomes" id="UP000267027">
    <property type="component" value="Unassembled WGS sequence"/>
</dbReference>
<name>A0A158PH97_ANGCS</name>
<evidence type="ECO:0000313" key="2">
    <source>
        <dbReference type="Proteomes" id="UP000267027"/>
    </source>
</evidence>
<dbReference type="WBParaSite" id="ACOC_0000615901-mRNA-1">
    <property type="protein sequence ID" value="ACOC_0000615901-mRNA-1"/>
    <property type="gene ID" value="ACOC_0000615901"/>
</dbReference>
<reference evidence="1 2" key="2">
    <citation type="submission" date="2018-11" db="EMBL/GenBank/DDBJ databases">
        <authorList>
            <consortium name="Pathogen Informatics"/>
        </authorList>
    </citation>
    <scope>NUCLEOTIDE SEQUENCE [LARGE SCALE GENOMIC DNA]</scope>
    <source>
        <strain evidence="1 2">Costa Rica</strain>
    </source>
</reference>
<keyword evidence="2" id="KW-1185">Reference proteome</keyword>
<gene>
    <name evidence="1" type="ORF">ACOC_LOCUS6160</name>
</gene>
<dbReference type="STRING" id="334426.A0A158PH97"/>
<protein>
    <submittedName>
        <fullName evidence="1 3">Uncharacterized protein</fullName>
    </submittedName>
</protein>
<organism evidence="3">
    <name type="scientific">Angiostrongylus costaricensis</name>
    <name type="common">Nematode worm</name>
    <dbReference type="NCBI Taxonomy" id="334426"/>
    <lineage>
        <taxon>Eukaryota</taxon>
        <taxon>Metazoa</taxon>
        <taxon>Ecdysozoa</taxon>
        <taxon>Nematoda</taxon>
        <taxon>Chromadorea</taxon>
        <taxon>Rhabditida</taxon>
        <taxon>Rhabditina</taxon>
        <taxon>Rhabditomorpha</taxon>
        <taxon>Strongyloidea</taxon>
        <taxon>Metastrongylidae</taxon>
        <taxon>Angiostrongylus</taxon>
    </lineage>
</organism>
<accession>A0A158PH97</accession>